<gene>
    <name evidence="8" type="ORF">DPQ25_04220</name>
</gene>
<evidence type="ECO:0000313" key="9">
    <source>
        <dbReference type="Proteomes" id="UP000249377"/>
    </source>
</evidence>
<dbReference type="InterPro" id="IPR009015">
    <property type="entry name" value="Fucose_isomerase_N/cen_sf"/>
</dbReference>
<dbReference type="SUPFAM" id="SSF50443">
    <property type="entry name" value="FucI/AraA C-terminal domain-like"/>
    <property type="match status" value="1"/>
</dbReference>
<dbReference type="GO" id="GO:0008733">
    <property type="term" value="F:L-arabinose isomerase activity"/>
    <property type="evidence" value="ECO:0007669"/>
    <property type="project" value="InterPro"/>
</dbReference>
<organism evidence="8 9">
    <name type="scientific">Hydrogeniiclostridium mannosilyticum</name>
    <dbReference type="NCBI Taxonomy" id="2764322"/>
    <lineage>
        <taxon>Bacteria</taxon>
        <taxon>Bacillati</taxon>
        <taxon>Bacillota</taxon>
        <taxon>Clostridia</taxon>
        <taxon>Eubacteriales</taxon>
        <taxon>Acutalibacteraceae</taxon>
        <taxon>Hydrogeniiclostridium</taxon>
    </lineage>
</organism>
<dbReference type="EMBL" id="QLYR01000001">
    <property type="protein sequence ID" value="RAQ30696.1"/>
    <property type="molecule type" value="Genomic_DNA"/>
</dbReference>
<evidence type="ECO:0000256" key="5">
    <source>
        <dbReference type="ARBA" id="ARBA00023277"/>
    </source>
</evidence>
<protein>
    <recommendedName>
        <fullName evidence="10">L-arabinose isomerase</fullName>
    </recommendedName>
</protein>
<dbReference type="InterPro" id="IPR004216">
    <property type="entry name" value="Fuc/Ara_isomerase_C"/>
</dbReference>
<keyword evidence="9" id="KW-1185">Reference proteome</keyword>
<dbReference type="AlphaFoldDB" id="A0A328UGD3"/>
<evidence type="ECO:0000256" key="3">
    <source>
        <dbReference type="ARBA" id="ARBA00023211"/>
    </source>
</evidence>
<proteinExistence type="predicted"/>
<keyword evidence="1" id="KW-0479">Metal-binding</keyword>
<comment type="caution">
    <text evidence="8">The sequence shown here is derived from an EMBL/GenBank/DDBJ whole genome shotgun (WGS) entry which is preliminary data.</text>
</comment>
<reference evidence="8 9" key="1">
    <citation type="submission" date="2018-06" db="EMBL/GenBank/DDBJ databases">
        <title>Noncontiguous genome sequence of Ruminococcaceae bacterium ASD2818.</title>
        <authorList>
            <person name="Chaplin A.V."/>
            <person name="Sokolova S.R."/>
            <person name="Kochetkova T.O."/>
            <person name="Goltsov A.Y."/>
            <person name="Trofimov D.Y."/>
            <person name="Efimov B.A."/>
        </authorList>
    </citation>
    <scope>NUCLEOTIDE SEQUENCE [LARGE SCALE GENOMIC DNA]</scope>
    <source>
        <strain evidence="8 9">ASD2818</strain>
    </source>
</reference>
<accession>A0A328UGD3</accession>
<feature type="domain" description="L-arabinose isomerase central" evidence="7">
    <location>
        <begin position="196"/>
        <end position="309"/>
    </location>
</feature>
<evidence type="ECO:0000259" key="7">
    <source>
        <dbReference type="Pfam" id="PF24856"/>
    </source>
</evidence>
<feature type="domain" description="L-arabinose isomerase C-terminal" evidence="6">
    <location>
        <begin position="317"/>
        <end position="458"/>
    </location>
</feature>
<evidence type="ECO:0000256" key="4">
    <source>
        <dbReference type="ARBA" id="ARBA00023235"/>
    </source>
</evidence>
<name>A0A328UGD3_9FIRM</name>
<dbReference type="GO" id="GO:0046872">
    <property type="term" value="F:metal ion binding"/>
    <property type="evidence" value="ECO:0007669"/>
    <property type="project" value="UniProtKB-KW"/>
</dbReference>
<keyword evidence="5" id="KW-0119">Carbohydrate metabolism</keyword>
<keyword evidence="4" id="KW-0413">Isomerase</keyword>
<dbReference type="InterPro" id="IPR038583">
    <property type="entry name" value="AraA_N_sf"/>
</dbReference>
<dbReference type="Gene3D" id="3.40.50.10940">
    <property type="match status" value="1"/>
</dbReference>
<dbReference type="RefSeq" id="WP_112331891.1">
    <property type="nucleotide sequence ID" value="NZ_QLYR01000001.1"/>
</dbReference>
<dbReference type="Proteomes" id="UP000249377">
    <property type="component" value="Unassembled WGS sequence"/>
</dbReference>
<evidence type="ECO:0000256" key="2">
    <source>
        <dbReference type="ARBA" id="ARBA00022935"/>
    </source>
</evidence>
<dbReference type="SUPFAM" id="SSF53743">
    <property type="entry name" value="FucI/AraA N-terminal and middle domains"/>
    <property type="match status" value="1"/>
</dbReference>
<dbReference type="PANTHER" id="PTHR38464">
    <property type="entry name" value="L-ARABINOSE ISOMERASE"/>
    <property type="match status" value="1"/>
</dbReference>
<dbReference type="PANTHER" id="PTHR38464:SF1">
    <property type="entry name" value="L-ARABINOSE ISOMERASE"/>
    <property type="match status" value="1"/>
</dbReference>
<dbReference type="Pfam" id="PF24856">
    <property type="entry name" value="AraA_central"/>
    <property type="match status" value="1"/>
</dbReference>
<dbReference type="InterPro" id="IPR055390">
    <property type="entry name" value="AraA_central"/>
</dbReference>
<keyword evidence="2" id="KW-0054">Arabinose catabolism</keyword>
<evidence type="ECO:0000259" key="6">
    <source>
        <dbReference type="Pfam" id="PF11762"/>
    </source>
</evidence>
<keyword evidence="3" id="KW-0464">Manganese</keyword>
<dbReference type="InterPro" id="IPR003762">
    <property type="entry name" value="Lara_isomerase"/>
</dbReference>
<dbReference type="GO" id="GO:0005829">
    <property type="term" value="C:cytosol"/>
    <property type="evidence" value="ECO:0007669"/>
    <property type="project" value="TreeGrafter"/>
</dbReference>
<evidence type="ECO:0008006" key="10">
    <source>
        <dbReference type="Google" id="ProtNLM"/>
    </source>
</evidence>
<dbReference type="Pfam" id="PF11762">
    <property type="entry name" value="Arabinose_Iso_C"/>
    <property type="match status" value="1"/>
</dbReference>
<dbReference type="GO" id="GO:0019569">
    <property type="term" value="P:L-arabinose catabolic process to D-xylulose 5-phosphate"/>
    <property type="evidence" value="ECO:0007669"/>
    <property type="project" value="TreeGrafter"/>
</dbReference>
<dbReference type="PIRSF" id="PIRSF001478">
    <property type="entry name" value="L-ara_isomerase"/>
    <property type="match status" value="1"/>
</dbReference>
<dbReference type="InterPro" id="IPR024664">
    <property type="entry name" value="Ara_Isoase_C"/>
</dbReference>
<sequence>MKKVKIGFLPLYIKLYDDKDPSLRIPMLGHKDAAIAMLKNEGLEVVEAPVCRISAEFMAAKELFNQEQVDAVVTLHLAYSPSLESIGALLACDAPIVVLDSTITYDLYGRMLEADIDSNHGIHGVQDMCNLLKRNGKQYFVEAGHLLHSDVVARVAADCRAIKAAGAYKSARIGIVGKPFQGMGDFYISDEDLKNSIGAQIVHYSPAEARDYLSRVTEEEIDAELEKDRRMFCVEVRQEENYRAAVKTGLALRKWAAEKKLSAYTVSFLDATAENGLLKMPFPELCKAMMSGTGYAGEGDTLTAGLVGALLSVYPDTTFAEVFCPDWKNDLLLLSHMSEMNLSLSSFQPVVADKPFSYAESGDTVGSYGSMRGGSATLVNVAPMGGGKYTLILAPVQMQEIGREHGGYRYVVQGWLKPPMPVADYLKQYSLAGGTHHSALVYGAGPEELRVFGEVMGFDVTIIR</sequence>
<evidence type="ECO:0000256" key="1">
    <source>
        <dbReference type="ARBA" id="ARBA00022723"/>
    </source>
</evidence>
<evidence type="ECO:0000313" key="8">
    <source>
        <dbReference type="EMBL" id="RAQ30696.1"/>
    </source>
</evidence>